<dbReference type="InterPro" id="IPR008557">
    <property type="entry name" value="PhoX"/>
</dbReference>
<evidence type="ECO:0000313" key="1">
    <source>
        <dbReference type="EMBL" id="SUX10328.1"/>
    </source>
</evidence>
<dbReference type="RefSeq" id="WP_089182751.1">
    <property type="nucleotide sequence ID" value="NZ_CP043427.1"/>
</dbReference>
<proteinExistence type="predicted"/>
<dbReference type="AlphaFoldDB" id="A0A381DI23"/>
<dbReference type="GeneID" id="93090956"/>
<name>A0A381DI23_9BACT</name>
<organism evidence="1 2">
    <name type="scientific">Campylobacter sputorum subsp. sputorum</name>
    <dbReference type="NCBI Taxonomy" id="32024"/>
    <lineage>
        <taxon>Bacteria</taxon>
        <taxon>Pseudomonadati</taxon>
        <taxon>Campylobacterota</taxon>
        <taxon>Epsilonproteobacteria</taxon>
        <taxon>Campylobacterales</taxon>
        <taxon>Campylobacteraceae</taxon>
        <taxon>Campylobacter</taxon>
    </lineage>
</organism>
<keyword evidence="2" id="KW-1185">Reference proteome</keyword>
<dbReference type="Pfam" id="PF05787">
    <property type="entry name" value="PhoX"/>
    <property type="match status" value="1"/>
</dbReference>
<dbReference type="PANTHER" id="PTHR35399:SF2">
    <property type="entry name" value="DUF839 DOMAIN-CONTAINING PROTEIN"/>
    <property type="match status" value="1"/>
</dbReference>
<gene>
    <name evidence="1" type="ORF">NCTC12475_00516</name>
</gene>
<accession>A0A381DI23</accession>
<protein>
    <submittedName>
        <fullName evidence="1">Alkaline phosphatase</fullName>
    </submittedName>
</protein>
<sequence length="583" mass="64165">MKKVISIVAATVCVSFGADNLTSIEFSEVSVPKTDAQKREVRASSSVKVNDKEYKIGYNVIMRSGDKVGDGVFGALYDTNGKLITTKDGSPRISNDNDFSSLLTYGDKIFMVSHFETRPAAMYVTELRQDKNGKLIAVNTRNIDFSKFGGLWVPCAGSVTPWGTHLGSEEYEPDARTIKSDGDGGEYYNLMGEYFGGDLTKLNPYAYGWTPEIKIVSDKGDAEVTKHYSMGRFAHELAYVMPDNKTVFLSDDGTNVGLFMFIADKAGDLSAGTLYATKWNQIDDKNGGTANLEWMDLGHASNNEIQKAIKDNVKFSDMFEVAEFKDDSCPAGFTPTKANADSNQETPPECIKLKDGMEKVASRLETRRVAAIKGATTEFRKMEGITYNNNLNEVYIGMSEINKGMESFKSKGKDSNKYDVKGFDHIRLPHNTCGTVYRLSLVEDEKIGSKFVPSVMKGMVSGKYSSAGDKLNTCDLNGLANPDNVTYINNTGTLIIGEDTGDGHQNDAIWSYNIAEDKLTRIFTTPYGSETTSPYYYNNIAGFGYIMAVVQHPYGESDEDKLSNPSDSRAYTGYIGPLPVITK</sequence>
<reference evidence="1 2" key="1">
    <citation type="submission" date="2018-06" db="EMBL/GenBank/DDBJ databases">
        <authorList>
            <consortium name="Pathogen Informatics"/>
            <person name="Doyle S."/>
        </authorList>
    </citation>
    <scope>NUCLEOTIDE SEQUENCE [LARGE SCALE GENOMIC DNA]</scope>
    <source>
        <strain evidence="1 2">NCTC12475</strain>
    </source>
</reference>
<dbReference type="OrthoDB" id="9801383at2"/>
<dbReference type="PANTHER" id="PTHR35399">
    <property type="entry name" value="SLR8030 PROTEIN"/>
    <property type="match status" value="1"/>
</dbReference>
<dbReference type="Proteomes" id="UP000254920">
    <property type="component" value="Unassembled WGS sequence"/>
</dbReference>
<dbReference type="EMBL" id="UFVD01000001">
    <property type="protein sequence ID" value="SUX10328.1"/>
    <property type="molecule type" value="Genomic_DNA"/>
</dbReference>
<evidence type="ECO:0000313" key="2">
    <source>
        <dbReference type="Proteomes" id="UP000254920"/>
    </source>
</evidence>
<dbReference type="STRING" id="32024.GCA_000788295_00642"/>